<organism evidence="20 21">
    <name type="scientific">Pichia membranifaciens NRRL Y-2026</name>
    <dbReference type="NCBI Taxonomy" id="763406"/>
    <lineage>
        <taxon>Eukaryota</taxon>
        <taxon>Fungi</taxon>
        <taxon>Dikarya</taxon>
        <taxon>Ascomycota</taxon>
        <taxon>Saccharomycotina</taxon>
        <taxon>Pichiomycetes</taxon>
        <taxon>Pichiales</taxon>
        <taxon>Pichiaceae</taxon>
        <taxon>Pichia</taxon>
    </lineage>
</organism>
<dbReference type="STRING" id="763406.A0A1E3NLA4"/>
<reference evidence="20 21" key="1">
    <citation type="journal article" date="2016" name="Proc. Natl. Acad. Sci. U.S.A.">
        <title>Comparative genomics of biotechnologically important yeasts.</title>
        <authorList>
            <person name="Riley R."/>
            <person name="Haridas S."/>
            <person name="Wolfe K.H."/>
            <person name="Lopes M.R."/>
            <person name="Hittinger C.T."/>
            <person name="Goeker M."/>
            <person name="Salamov A.A."/>
            <person name="Wisecaver J.H."/>
            <person name="Long T.M."/>
            <person name="Calvey C.H."/>
            <person name="Aerts A.L."/>
            <person name="Barry K.W."/>
            <person name="Choi C."/>
            <person name="Clum A."/>
            <person name="Coughlan A.Y."/>
            <person name="Deshpande S."/>
            <person name="Douglass A.P."/>
            <person name="Hanson S.J."/>
            <person name="Klenk H.-P."/>
            <person name="LaButti K.M."/>
            <person name="Lapidus A."/>
            <person name="Lindquist E.A."/>
            <person name="Lipzen A.M."/>
            <person name="Meier-Kolthoff J.P."/>
            <person name="Ohm R.A."/>
            <person name="Otillar R.P."/>
            <person name="Pangilinan J.L."/>
            <person name="Peng Y."/>
            <person name="Rokas A."/>
            <person name="Rosa C.A."/>
            <person name="Scheuner C."/>
            <person name="Sibirny A.A."/>
            <person name="Slot J.C."/>
            <person name="Stielow J.B."/>
            <person name="Sun H."/>
            <person name="Kurtzman C.P."/>
            <person name="Blackwell M."/>
            <person name="Grigoriev I.V."/>
            <person name="Jeffries T.W."/>
        </authorList>
    </citation>
    <scope>NUCLEOTIDE SEQUENCE [LARGE SCALE GENOMIC DNA]</scope>
    <source>
        <strain evidence="20 21">NRRL Y-2026</strain>
    </source>
</reference>
<dbReference type="InterPro" id="IPR023299">
    <property type="entry name" value="ATPase_P-typ_cyto_dom_N"/>
</dbReference>
<feature type="binding site" evidence="14">
    <location>
        <position position="1306"/>
    </location>
    <ligand>
        <name>ATP</name>
        <dbReference type="ChEBI" id="CHEBI:30616"/>
    </ligand>
</feature>
<keyword evidence="9 16" id="KW-1133">Transmembrane helix</keyword>
<dbReference type="SUPFAM" id="SSF81660">
    <property type="entry name" value="Metal cation-transporting ATPase, ATP-binding domain N"/>
    <property type="match status" value="1"/>
</dbReference>
<keyword evidence="3 16" id="KW-0812">Transmembrane</keyword>
<protein>
    <recommendedName>
        <fullName evidence="16">Phospholipid-transporting ATPase</fullName>
        <ecNumber evidence="16">7.6.2.1</ecNumber>
    </recommendedName>
</protein>
<keyword evidence="21" id="KW-1185">Reference proteome</keyword>
<dbReference type="Pfam" id="PF16212">
    <property type="entry name" value="PhoLip_ATPase_C"/>
    <property type="match status" value="1"/>
</dbReference>
<dbReference type="SFLD" id="SFLDG00002">
    <property type="entry name" value="C1.7:_P-type_atpase_like"/>
    <property type="match status" value="1"/>
</dbReference>
<feature type="binding site" evidence="14">
    <location>
        <position position="959"/>
    </location>
    <ligand>
        <name>ATP</name>
        <dbReference type="ChEBI" id="CHEBI:30616"/>
    </ligand>
</feature>
<feature type="binding site" evidence="15">
    <location>
        <position position="709"/>
    </location>
    <ligand>
        <name>Mg(2+)</name>
        <dbReference type="ChEBI" id="CHEBI:18420"/>
    </ligand>
</feature>
<feature type="binding site" evidence="15">
    <location>
        <position position="1302"/>
    </location>
    <ligand>
        <name>Mg(2+)</name>
        <dbReference type="ChEBI" id="CHEBI:18420"/>
    </ligand>
</feature>
<feature type="binding site" evidence="14">
    <location>
        <position position="710"/>
    </location>
    <ligand>
        <name>ATP</name>
        <dbReference type="ChEBI" id="CHEBI:30616"/>
    </ligand>
</feature>
<dbReference type="Gene3D" id="1.20.1110.10">
    <property type="entry name" value="Calcium-transporting ATPase, transmembrane domain"/>
    <property type="match status" value="1"/>
</dbReference>
<dbReference type="Proteomes" id="UP000094455">
    <property type="component" value="Unassembled WGS sequence"/>
</dbReference>
<keyword evidence="5 14" id="KW-0547">Nucleotide-binding</keyword>
<feature type="binding site" evidence="14">
    <location>
        <position position="888"/>
    </location>
    <ligand>
        <name>ATP</name>
        <dbReference type="ChEBI" id="CHEBI:30616"/>
    </ligand>
</feature>
<evidence type="ECO:0000256" key="5">
    <source>
        <dbReference type="ARBA" id="ARBA00022741"/>
    </source>
</evidence>
<comment type="catalytic activity">
    <reaction evidence="11 16">
        <text>ATP + H2O + phospholipidSide 1 = ADP + phosphate + phospholipidSide 2.</text>
        <dbReference type="EC" id="7.6.2.1"/>
    </reaction>
</comment>
<feature type="binding site" evidence="14">
    <location>
        <position position="936"/>
    </location>
    <ligand>
        <name>ATP</name>
        <dbReference type="ChEBI" id="CHEBI:30616"/>
    </ligand>
</feature>
<feature type="compositionally biased region" description="Basic and acidic residues" evidence="17">
    <location>
        <begin position="16"/>
        <end position="36"/>
    </location>
</feature>
<dbReference type="InterPro" id="IPR006539">
    <property type="entry name" value="P-type_ATPase_IV"/>
</dbReference>
<dbReference type="GO" id="GO:0007124">
    <property type="term" value="P:pseudohyphal growth"/>
    <property type="evidence" value="ECO:0007669"/>
    <property type="project" value="EnsemblFungi"/>
</dbReference>
<feature type="transmembrane region" description="Helical" evidence="16">
    <location>
        <begin position="1439"/>
        <end position="1463"/>
    </location>
</feature>
<dbReference type="PRINTS" id="PR00119">
    <property type="entry name" value="CATATPASE"/>
</dbReference>
<dbReference type="SUPFAM" id="SSF81653">
    <property type="entry name" value="Calcium ATPase, transduction domain A"/>
    <property type="match status" value="1"/>
</dbReference>
<dbReference type="InterPro" id="IPR008250">
    <property type="entry name" value="ATPase_P-typ_transduc_dom_A_sf"/>
</dbReference>
<comment type="subcellular location">
    <subcellularLocation>
        <location evidence="1 16">Membrane</location>
        <topology evidence="1 16">Multi-pass membrane protein</topology>
    </subcellularLocation>
</comment>
<evidence type="ECO:0000256" key="14">
    <source>
        <dbReference type="PIRSR" id="PIRSR606539-2"/>
    </source>
</evidence>
<feature type="binding site" evidence="14">
    <location>
        <position position="1185"/>
    </location>
    <ligand>
        <name>ATP</name>
        <dbReference type="ChEBI" id="CHEBI:30616"/>
    </ligand>
</feature>
<dbReference type="PANTHER" id="PTHR24092">
    <property type="entry name" value="PROBABLE PHOSPHOLIPID-TRANSPORTING ATPASE"/>
    <property type="match status" value="1"/>
</dbReference>
<dbReference type="Gene3D" id="2.70.150.10">
    <property type="entry name" value="Calcium-transporting ATPase, cytoplasmic transduction domain A"/>
    <property type="match status" value="2"/>
</dbReference>
<dbReference type="InterPro" id="IPR023214">
    <property type="entry name" value="HAD_sf"/>
</dbReference>
<dbReference type="SFLD" id="SFLDS00003">
    <property type="entry name" value="Haloacid_Dehalogenase"/>
    <property type="match status" value="1"/>
</dbReference>
<feature type="binding site" evidence="15">
    <location>
        <position position="1306"/>
    </location>
    <ligand>
        <name>Mg(2+)</name>
        <dbReference type="ChEBI" id="CHEBI:18420"/>
    </ligand>
</feature>
<evidence type="ECO:0000256" key="8">
    <source>
        <dbReference type="ARBA" id="ARBA00022967"/>
    </source>
</evidence>
<keyword evidence="4 15" id="KW-0479">Metal-binding</keyword>
<feature type="region of interest" description="Disordered" evidence="17">
    <location>
        <begin position="1720"/>
        <end position="1757"/>
    </location>
</feature>
<feature type="binding site" evidence="14">
    <location>
        <position position="709"/>
    </location>
    <ligand>
        <name>ATP</name>
        <dbReference type="ChEBI" id="CHEBI:30616"/>
    </ligand>
</feature>
<dbReference type="SUPFAM" id="SSF56784">
    <property type="entry name" value="HAD-like"/>
    <property type="match status" value="1"/>
</dbReference>
<accession>A0A1E3NLA4</accession>
<feature type="domain" description="P-type ATPase N-terminal" evidence="18">
    <location>
        <begin position="281"/>
        <end position="337"/>
    </location>
</feature>
<dbReference type="GO" id="GO:0000287">
    <property type="term" value="F:magnesium ion binding"/>
    <property type="evidence" value="ECO:0007669"/>
    <property type="project" value="UniProtKB-UniRule"/>
</dbReference>
<feature type="binding site" evidence="15">
    <location>
        <position position="711"/>
    </location>
    <ligand>
        <name>Mg(2+)</name>
        <dbReference type="ChEBI" id="CHEBI:18420"/>
    </ligand>
</feature>
<dbReference type="InterPro" id="IPR044492">
    <property type="entry name" value="P_typ_ATPase_HD_dom"/>
</dbReference>
<dbReference type="Pfam" id="PF00702">
    <property type="entry name" value="Hydrolase"/>
    <property type="match status" value="1"/>
</dbReference>
<evidence type="ECO:0000256" key="9">
    <source>
        <dbReference type="ARBA" id="ARBA00022989"/>
    </source>
</evidence>
<evidence type="ECO:0000256" key="13">
    <source>
        <dbReference type="PIRSR" id="PIRSR606539-1"/>
    </source>
</evidence>
<dbReference type="InterPro" id="IPR018303">
    <property type="entry name" value="ATPase_P-typ_P_site"/>
</dbReference>
<sequence length="1757" mass="199364">MPTRKVQDSYNPFYIEPDKLESEDFSDDSLHFDIGHDMASSTTNLNGDKKESSAQSPKKPALSVKTRKRGYSLRTQLLNNSMHQQVEHFLEPPLTDLHDHGNGGGGGQGASRAVNQTVRFDDEPTPMENIELKSVDNTYTPNDLDFVRNNEQYPQLTSNRFDTLLTNESIMDLNDEVLPLTDLNLSSKRNKIRLSEDDNHNDYSYRGGTGKAKSKRTLKAFSSLKFPNILKRTFLLLTGARPELPSVGGRQIPITMNMTNTDFPIVKNKKNETLLVDERMNTPYVNNVITSSRYTLISFLPRQLIAQFSKLANCYFLLVSILQLIPSWSTTGTSTTIIPLCIFISISMLREGYEDIRRHKLDKQENNKTTRVLKEMESPDSLFESDMRFSKSTTSFSRLRPSGQSFDFDFEDDLELEDQSAHPNSFDNDQLLGGLGIATKKTKWKDLKVGDVIKLESDEWVPADIVLLTSTNEMGETFIETMALDGETNLKARIPNIELHKVANKAKNLFNISGTVLSEDPNLDLYNFEGSLDLPNLETQEMITYPLGPDSTIYRGSIIRNTDSCLGMVIFTGEETKIRMNAIKNPRIKAPKLQRKINMIVAFMVFVVLTISCFSLMAERLFYKKYRDLTWYTDGADVGVAPTIMGFIIMFNTMIPLSLYVTMEIIKAIQMALLQWDIDMYHLPSDTPAEARTATILEELGQVSYIFSDKTGTLTDNIMIFRKFSVCGVPWIHDIDLLVKKLDDPKDFSDVFSKEEEKPGAIVTSGRPSMASLSDSTRRKIPKENEFDHHDIKSSLEFVKYIQENPQSLFSKKATFFLLSIALCHTCLPRRVQAEDRDSIDSLEEASPTVASEDRSVSNSTNPFVVDQNNKNVDEDGKIEYQAASPDELALVQAACDMGFILFNRKQKIVTLKSYPHCFDKEPELTNYEILDVVEFSSARKRMSVVVKFPDNRIVLFCKGADNIIMERLAKADIVTSEQQNLKRSISLRKKAESDFVLSRRSIENAGETNSPRNSFASNRLSFTLSRLRNNNEGHDNISSILDSNEAGAIYKESKKSLDMESRKKYNLSQDQYIPSNKWISDDHFVIERTLQHIDEFSSDGLRTLLYSYRDLTAPQYEEWSKRYATAKTSLVDRSTKIENVGAELEENLSLLGCTAIEDKLQDGVPEAIEKLRRAGIRMWMLTGDKRETAINIGYSCKLIKDYSSVIVLSIEGANSTDKLRSIITATEIELDEGGIAHCVIVIDGATLSEIENDPTIMPLFISLGVKADSVICCRASPSQKATMVSKVRELDRSKVTLAIGDGANDIAMIQSADVGVGITGKEGLQAARTSDYSIAQFRYLLKLLLVHGRYNYIRTSKFVLCTFYKELLFYLSQLLYQRYTMFTGSSLYESWSLSMFNTLFTSLPVLCIGMYDKDLKPSTLISVPELYSKGINNETFNLVVFIKWVILAATQSISLCFILWYIYGFSALIDNTTYPMGVIMFTVLIIIINTKLNIIEMHTITKLSIISWVISVLGWCVWCMLLVGLYKSKINTIFYVQHGLFEHFGRDPSFWATLLILTVLGIWIDFIFYSVSMCFKMTDTEVFQRLEKDPNIEKQLVKNSYYELKQGWTWLHESQIVEQEPDGLGEYDTLKKHVYNFRSFMKKGSIHPSDFTQLRKRKGTMVNPTELPPNSPTIVKINSNDTYTEEMLPSGEIVRIRKDSQTSGNSDQFSNRAYRKIFRSSKNKDVEGDDGVSGMNGHSIDEILRERQRGLEEGEE</sequence>
<feature type="transmembrane region" description="Helical" evidence="16">
    <location>
        <begin position="1507"/>
        <end position="1527"/>
    </location>
</feature>
<dbReference type="Pfam" id="PF13246">
    <property type="entry name" value="Cation_ATPase"/>
    <property type="match status" value="1"/>
</dbReference>
<evidence type="ECO:0000313" key="21">
    <source>
        <dbReference type="Proteomes" id="UP000094455"/>
    </source>
</evidence>
<feature type="region of interest" description="Disordered" evidence="17">
    <location>
        <begin position="838"/>
        <end position="870"/>
    </location>
</feature>
<evidence type="ECO:0000256" key="12">
    <source>
        <dbReference type="ARBA" id="ARBA00049128"/>
    </source>
</evidence>
<dbReference type="EMBL" id="KV454003">
    <property type="protein sequence ID" value="ODQ46901.1"/>
    <property type="molecule type" value="Genomic_DNA"/>
</dbReference>
<dbReference type="GO" id="GO:0032456">
    <property type="term" value="P:endocytic recycling"/>
    <property type="evidence" value="ECO:0007669"/>
    <property type="project" value="TreeGrafter"/>
</dbReference>
<dbReference type="GO" id="GO:0030140">
    <property type="term" value="C:trans-Golgi network transport vesicle"/>
    <property type="evidence" value="ECO:0007669"/>
    <property type="project" value="EnsemblFungi"/>
</dbReference>
<comment type="similarity">
    <text evidence="2 16">Belongs to the cation transport ATPase (P-type) (TC 3.A.3) family. Type IV subfamily.</text>
</comment>
<feature type="active site" description="4-aspartylphosphate intermediate" evidence="13">
    <location>
        <position position="709"/>
    </location>
</feature>
<name>A0A1E3NLA4_9ASCO</name>
<dbReference type="SFLD" id="SFLDF00027">
    <property type="entry name" value="p-type_atpase"/>
    <property type="match status" value="1"/>
</dbReference>
<dbReference type="SUPFAM" id="SSF81665">
    <property type="entry name" value="Calcium ATPase, transmembrane domain M"/>
    <property type="match status" value="1"/>
</dbReference>
<feature type="transmembrane region" description="Helical" evidence="16">
    <location>
        <begin position="1392"/>
        <end position="1412"/>
    </location>
</feature>
<evidence type="ECO:0000259" key="19">
    <source>
        <dbReference type="Pfam" id="PF16212"/>
    </source>
</evidence>
<comment type="catalytic activity">
    <reaction evidence="12">
        <text>a 1,2-diacyl-sn-glycero-3-phosphoethanolamine(out) + ATP + H2O = a 1,2-diacyl-sn-glycero-3-phosphoethanolamine(in) + ADP + phosphate + H(+)</text>
        <dbReference type="Rhea" id="RHEA:66132"/>
        <dbReference type="ChEBI" id="CHEBI:15377"/>
        <dbReference type="ChEBI" id="CHEBI:15378"/>
        <dbReference type="ChEBI" id="CHEBI:30616"/>
        <dbReference type="ChEBI" id="CHEBI:43474"/>
        <dbReference type="ChEBI" id="CHEBI:64612"/>
        <dbReference type="ChEBI" id="CHEBI:456216"/>
    </reaction>
    <physiologicalReaction direction="left-to-right" evidence="12">
        <dbReference type="Rhea" id="RHEA:66133"/>
    </physiologicalReaction>
</comment>
<evidence type="ECO:0000256" key="4">
    <source>
        <dbReference type="ARBA" id="ARBA00022723"/>
    </source>
</evidence>
<dbReference type="InterPro" id="IPR023298">
    <property type="entry name" value="ATPase_P-typ_TM_dom_sf"/>
</dbReference>
<feature type="transmembrane region" description="Helical" evidence="16">
    <location>
        <begin position="597"/>
        <end position="618"/>
    </location>
</feature>
<keyword evidence="6 14" id="KW-0067">ATP-binding</keyword>
<dbReference type="Gene3D" id="3.40.50.1000">
    <property type="entry name" value="HAD superfamily/HAD-like"/>
    <property type="match status" value="2"/>
</dbReference>
<evidence type="ECO:0000256" key="7">
    <source>
        <dbReference type="ARBA" id="ARBA00022842"/>
    </source>
</evidence>
<dbReference type="InterPro" id="IPR001757">
    <property type="entry name" value="P_typ_ATPase"/>
</dbReference>
<evidence type="ECO:0000256" key="6">
    <source>
        <dbReference type="ARBA" id="ARBA00022840"/>
    </source>
</evidence>
<dbReference type="PANTHER" id="PTHR24092:SF174">
    <property type="entry name" value="PHOSPHOLIPID-TRANSPORTING ATPASE DNF3-RELATED"/>
    <property type="match status" value="1"/>
</dbReference>
<dbReference type="PROSITE" id="PS00154">
    <property type="entry name" value="ATPASE_E1_E2"/>
    <property type="match status" value="1"/>
</dbReference>
<evidence type="ECO:0000256" key="17">
    <source>
        <dbReference type="SAM" id="MobiDB-lite"/>
    </source>
</evidence>
<feature type="binding site" evidence="14">
    <location>
        <position position="1281"/>
    </location>
    <ligand>
        <name>ATP</name>
        <dbReference type="ChEBI" id="CHEBI:30616"/>
    </ligand>
</feature>
<feature type="domain" description="P-type ATPase C-terminal" evidence="19">
    <location>
        <begin position="1328"/>
        <end position="1577"/>
    </location>
</feature>
<evidence type="ECO:0000256" key="2">
    <source>
        <dbReference type="ARBA" id="ARBA00008109"/>
    </source>
</evidence>
<feature type="binding site" evidence="14">
    <location>
        <position position="711"/>
    </location>
    <ligand>
        <name>ATP</name>
        <dbReference type="ChEBI" id="CHEBI:30616"/>
    </ligand>
</feature>
<feature type="binding site" evidence="14">
    <location>
        <position position="1184"/>
    </location>
    <ligand>
        <name>ATP</name>
        <dbReference type="ChEBI" id="CHEBI:30616"/>
    </ligand>
</feature>
<dbReference type="InterPro" id="IPR036412">
    <property type="entry name" value="HAD-like_sf"/>
</dbReference>
<evidence type="ECO:0000256" key="3">
    <source>
        <dbReference type="ARBA" id="ARBA00022692"/>
    </source>
</evidence>
<dbReference type="NCBIfam" id="TIGR01652">
    <property type="entry name" value="ATPase-Plipid"/>
    <property type="match status" value="1"/>
</dbReference>
<evidence type="ECO:0000256" key="1">
    <source>
        <dbReference type="ARBA" id="ARBA00004141"/>
    </source>
</evidence>
<keyword evidence="10 16" id="KW-0472">Membrane</keyword>
<feature type="compositionally biased region" description="Basic and acidic residues" evidence="17">
    <location>
        <begin position="1740"/>
        <end position="1757"/>
    </location>
</feature>
<feature type="transmembrane region" description="Helical" evidence="16">
    <location>
        <begin position="1475"/>
        <end position="1495"/>
    </location>
</feature>
<keyword evidence="7 15" id="KW-0460">Magnesium</keyword>
<dbReference type="GO" id="GO:0016887">
    <property type="term" value="F:ATP hydrolysis activity"/>
    <property type="evidence" value="ECO:0007669"/>
    <property type="project" value="InterPro"/>
</dbReference>
<feature type="binding site" evidence="14">
    <location>
        <position position="1103"/>
    </location>
    <ligand>
        <name>ATP</name>
        <dbReference type="ChEBI" id="CHEBI:30616"/>
    </ligand>
</feature>
<evidence type="ECO:0000256" key="15">
    <source>
        <dbReference type="PIRSR" id="PIRSR606539-3"/>
    </source>
</evidence>
<feature type="transmembrane region" description="Helical" evidence="16">
    <location>
        <begin position="1551"/>
        <end position="1572"/>
    </location>
</feature>
<dbReference type="OrthoDB" id="377733at2759"/>
<dbReference type="EC" id="7.6.2.1" evidence="16"/>
<evidence type="ECO:0000256" key="11">
    <source>
        <dbReference type="ARBA" id="ARBA00034036"/>
    </source>
</evidence>
<dbReference type="GO" id="GO:0005524">
    <property type="term" value="F:ATP binding"/>
    <property type="evidence" value="ECO:0007669"/>
    <property type="project" value="UniProtKB-UniRule"/>
</dbReference>
<dbReference type="NCBIfam" id="TIGR01494">
    <property type="entry name" value="ATPase_P-type"/>
    <property type="match status" value="2"/>
</dbReference>
<comment type="cofactor">
    <cofactor evidence="15">
        <name>Mg(2+)</name>
        <dbReference type="ChEBI" id="CHEBI:18420"/>
    </cofactor>
</comment>
<dbReference type="GO" id="GO:1990531">
    <property type="term" value="C:phospholipid-translocating ATPase complex"/>
    <property type="evidence" value="ECO:0007669"/>
    <property type="project" value="EnsemblFungi"/>
</dbReference>
<dbReference type="GO" id="GO:0070867">
    <property type="term" value="C:mating projection tip membrane"/>
    <property type="evidence" value="ECO:0007669"/>
    <property type="project" value="EnsemblFungi"/>
</dbReference>
<dbReference type="GO" id="GO:0140345">
    <property type="term" value="F:phosphatidylcholine flippase activity"/>
    <property type="evidence" value="ECO:0007669"/>
    <property type="project" value="EnsemblFungi"/>
</dbReference>
<feature type="transmembrane region" description="Helical" evidence="16">
    <location>
        <begin position="638"/>
        <end position="661"/>
    </location>
</feature>
<dbReference type="FunFam" id="3.40.50.1000:FF:000172">
    <property type="entry name" value="Phospholipid-transporting ATPase"/>
    <property type="match status" value="1"/>
</dbReference>
<feature type="binding site" evidence="14">
    <location>
        <position position="1275"/>
    </location>
    <ligand>
        <name>ATP</name>
        <dbReference type="ChEBI" id="CHEBI:30616"/>
    </ligand>
</feature>
<keyword evidence="8 16" id="KW-1278">Translocase</keyword>
<feature type="compositionally biased region" description="Polar residues" evidence="17">
    <location>
        <begin position="857"/>
        <end position="870"/>
    </location>
</feature>
<evidence type="ECO:0000256" key="16">
    <source>
        <dbReference type="RuleBase" id="RU362033"/>
    </source>
</evidence>
<proteinExistence type="inferred from homology"/>
<dbReference type="Gene3D" id="3.40.1110.10">
    <property type="entry name" value="Calcium-transporting ATPase, cytoplasmic domain N"/>
    <property type="match status" value="2"/>
</dbReference>
<evidence type="ECO:0000313" key="20">
    <source>
        <dbReference type="EMBL" id="ODQ46901.1"/>
    </source>
</evidence>
<dbReference type="InterPro" id="IPR032631">
    <property type="entry name" value="P-type_ATPase_N"/>
</dbReference>
<evidence type="ECO:0000259" key="18">
    <source>
        <dbReference type="Pfam" id="PF16209"/>
    </source>
</evidence>
<gene>
    <name evidence="20" type="ORF">PICMEDRAFT_16707</name>
</gene>
<feature type="binding site" evidence="14">
    <location>
        <position position="1305"/>
    </location>
    <ligand>
        <name>ATP</name>
        <dbReference type="ChEBI" id="CHEBI:30616"/>
    </ligand>
</feature>
<evidence type="ECO:0000256" key="10">
    <source>
        <dbReference type="ARBA" id="ARBA00023136"/>
    </source>
</evidence>
<dbReference type="InterPro" id="IPR032630">
    <property type="entry name" value="P_typ_ATPase_c"/>
</dbReference>
<dbReference type="GO" id="GO:0005802">
    <property type="term" value="C:trans-Golgi network"/>
    <property type="evidence" value="ECO:0007669"/>
    <property type="project" value="EnsemblFungi"/>
</dbReference>
<feature type="region of interest" description="Disordered" evidence="17">
    <location>
        <begin position="1"/>
        <end position="70"/>
    </location>
</feature>
<feature type="binding site" evidence="14">
    <location>
        <position position="1183"/>
    </location>
    <ligand>
        <name>ATP</name>
        <dbReference type="ChEBI" id="CHEBI:30616"/>
    </ligand>
</feature>
<dbReference type="GeneID" id="30178001"/>
<dbReference type="GO" id="GO:0090555">
    <property type="term" value="F:phosphatidylethanolamine flippase activity"/>
    <property type="evidence" value="ECO:0007669"/>
    <property type="project" value="EnsemblFungi"/>
</dbReference>
<dbReference type="GO" id="GO:0140346">
    <property type="term" value="F:phosphatidylserine flippase activity"/>
    <property type="evidence" value="ECO:0007669"/>
    <property type="project" value="EnsemblFungi"/>
</dbReference>
<dbReference type="Pfam" id="PF16209">
    <property type="entry name" value="PhoLip_ATPase_N"/>
    <property type="match status" value="1"/>
</dbReference>
<dbReference type="GO" id="GO:0006892">
    <property type="term" value="P:post-Golgi vesicle-mediated transport"/>
    <property type="evidence" value="ECO:0007669"/>
    <property type="project" value="TreeGrafter"/>
</dbReference>
<dbReference type="RefSeq" id="XP_019018014.1">
    <property type="nucleotide sequence ID" value="XM_019161314.1"/>
</dbReference>
<feature type="region of interest" description="Disordered" evidence="17">
    <location>
        <begin position="93"/>
        <end position="112"/>
    </location>
</feature>